<proteinExistence type="predicted"/>
<evidence type="ECO:0000313" key="2">
    <source>
        <dbReference type="EMBL" id="CAL6115655.1"/>
    </source>
</evidence>
<gene>
    <name evidence="1" type="ORF">HINF_LOCUS51905</name>
    <name evidence="2" type="ORF">HINF_LOCUS78722</name>
</gene>
<reference evidence="2 3" key="2">
    <citation type="submission" date="2024-07" db="EMBL/GenBank/DDBJ databases">
        <authorList>
            <person name="Akdeniz Z."/>
        </authorList>
    </citation>
    <scope>NUCLEOTIDE SEQUENCE [LARGE SCALE GENOMIC DNA]</scope>
</reference>
<sequence>MQTLKEVKHLEEGDFIFIVYKENCTYNQIISKKQGLTTLCVLQYFRGSKINILMLFLHIFIREVYYEFIKLIITYFKEQKIISSSITSYFDLKAMQPFFDAIDRPIQILGSGIFSSHQPSLKRNDQNRGY</sequence>
<reference evidence="1" key="1">
    <citation type="submission" date="2023-06" db="EMBL/GenBank/DDBJ databases">
        <authorList>
            <person name="Kurt Z."/>
        </authorList>
    </citation>
    <scope>NUCLEOTIDE SEQUENCE</scope>
</reference>
<keyword evidence="3" id="KW-1185">Reference proteome</keyword>
<accession>A0AA86QTA1</accession>
<evidence type="ECO:0000313" key="3">
    <source>
        <dbReference type="Proteomes" id="UP001642409"/>
    </source>
</evidence>
<dbReference type="Proteomes" id="UP001642409">
    <property type="component" value="Unassembled WGS sequence"/>
</dbReference>
<dbReference type="EMBL" id="CAXDID020000900">
    <property type="protein sequence ID" value="CAL6115655.1"/>
    <property type="molecule type" value="Genomic_DNA"/>
</dbReference>
<dbReference type="EMBL" id="CATOUU010000973">
    <property type="protein sequence ID" value="CAI9964260.1"/>
    <property type="molecule type" value="Genomic_DNA"/>
</dbReference>
<name>A0AA86QTA1_9EUKA</name>
<protein>
    <submittedName>
        <fullName evidence="2">Hypothetical_protein</fullName>
    </submittedName>
</protein>
<comment type="caution">
    <text evidence="1">The sequence shown here is derived from an EMBL/GenBank/DDBJ whole genome shotgun (WGS) entry which is preliminary data.</text>
</comment>
<organism evidence="1">
    <name type="scientific">Hexamita inflata</name>
    <dbReference type="NCBI Taxonomy" id="28002"/>
    <lineage>
        <taxon>Eukaryota</taxon>
        <taxon>Metamonada</taxon>
        <taxon>Diplomonadida</taxon>
        <taxon>Hexamitidae</taxon>
        <taxon>Hexamitinae</taxon>
        <taxon>Hexamita</taxon>
    </lineage>
</organism>
<evidence type="ECO:0000313" key="1">
    <source>
        <dbReference type="EMBL" id="CAI9964260.1"/>
    </source>
</evidence>
<dbReference type="AlphaFoldDB" id="A0AA86QTA1"/>